<evidence type="ECO:0000313" key="2">
    <source>
        <dbReference type="WBParaSite" id="scf7180000421263.g6572"/>
    </source>
</evidence>
<reference evidence="2" key="1">
    <citation type="submission" date="2022-11" db="UniProtKB">
        <authorList>
            <consortium name="WormBaseParasite"/>
        </authorList>
    </citation>
    <scope>IDENTIFICATION</scope>
</reference>
<sequence length="137" mass="15903">MFGHSRLLLVLKNVRQQSCSIRTITKKFKETKLKNVSVEYELPKFMERILEDSRMNMRAEFGRLGGRSDELGDRLDKLGDMFDKLGSRLDRMSKQTLIITTLLIWVAVYIKKSDFNSSDQHLTSISKARCRESPNSK</sequence>
<dbReference type="AlphaFoldDB" id="A0A915NRS1"/>
<proteinExistence type="predicted"/>
<protein>
    <submittedName>
        <fullName evidence="2">t-SNARE coiled-coil homology domain-containing protein</fullName>
    </submittedName>
</protein>
<organism evidence="1 2">
    <name type="scientific">Meloidogyne floridensis</name>
    <dbReference type="NCBI Taxonomy" id="298350"/>
    <lineage>
        <taxon>Eukaryota</taxon>
        <taxon>Metazoa</taxon>
        <taxon>Ecdysozoa</taxon>
        <taxon>Nematoda</taxon>
        <taxon>Chromadorea</taxon>
        <taxon>Rhabditida</taxon>
        <taxon>Tylenchina</taxon>
        <taxon>Tylenchomorpha</taxon>
        <taxon>Tylenchoidea</taxon>
        <taxon>Meloidogynidae</taxon>
        <taxon>Meloidogyninae</taxon>
        <taxon>Meloidogyne</taxon>
    </lineage>
</organism>
<name>A0A915NRS1_9BILA</name>
<dbReference type="WBParaSite" id="scf7180000421263.g6572">
    <property type="protein sequence ID" value="scf7180000421263.g6572"/>
    <property type="gene ID" value="scf7180000421263.g6572"/>
</dbReference>
<evidence type="ECO:0000313" key="1">
    <source>
        <dbReference type="Proteomes" id="UP000887560"/>
    </source>
</evidence>
<accession>A0A915NRS1</accession>
<keyword evidence="1" id="KW-1185">Reference proteome</keyword>
<dbReference type="Proteomes" id="UP000887560">
    <property type="component" value="Unplaced"/>
</dbReference>